<evidence type="ECO:0000313" key="4">
    <source>
        <dbReference type="EMBL" id="SMS14239.1"/>
    </source>
</evidence>
<protein>
    <recommendedName>
        <fullName evidence="3">DUF6287 domain-containing protein</fullName>
    </recommendedName>
</protein>
<keyword evidence="2" id="KW-0732">Signal</keyword>
<accession>A0A1Y6JWC8</accession>
<dbReference type="RefSeq" id="WP_087741969.1">
    <property type="nucleotide sequence ID" value="NZ_LT854705.1"/>
</dbReference>
<name>A0A1Y6JWC8_9LACO</name>
<evidence type="ECO:0000256" key="1">
    <source>
        <dbReference type="SAM" id="MobiDB-lite"/>
    </source>
</evidence>
<feature type="region of interest" description="Disordered" evidence="1">
    <location>
        <begin position="27"/>
        <end position="69"/>
    </location>
</feature>
<feature type="region of interest" description="Disordered" evidence="1">
    <location>
        <begin position="320"/>
        <end position="351"/>
    </location>
</feature>
<evidence type="ECO:0000313" key="5">
    <source>
        <dbReference type="Proteomes" id="UP000195412"/>
    </source>
</evidence>
<reference evidence="5" key="1">
    <citation type="submission" date="2017-05" db="EMBL/GenBank/DDBJ databases">
        <authorList>
            <person name="Papadimitriou K."/>
        </authorList>
    </citation>
    <scope>NUCLEOTIDE SEQUENCE [LARGE SCALE GENOMIC DNA]</scope>
    <source>
        <strain evidence="5">ACA-DC 3411</strain>
    </source>
</reference>
<evidence type="ECO:0000259" key="3">
    <source>
        <dbReference type="Pfam" id="PF19804"/>
    </source>
</evidence>
<gene>
    <name evidence="4" type="ORF">LZ3411_1189</name>
</gene>
<dbReference type="KEGG" id="lzy:LZ3411_1189"/>
<dbReference type="InterPro" id="IPR046254">
    <property type="entry name" value="DUF6287"/>
</dbReference>
<sequence length="351" mass="37185">MTLKYLTTIALIGSALGTLTACGSTKKAAPTASSSTSTSRVSSTSQSVKHASTTTTSSATKQHQTTTPAKQVMKFAQIKRGDYRSLTGTWDEVVTGVNQHDETGISYQSVLGTKLDVTANRIRADEVQLAGQTLTADQKNHPLVFKTTAEHALVAQMADAADTAINWTVTFYPKGSSDAFLKEIGWAHSSQNLISFWTSNNSYTQVYAQRPAHPATAAAAPLNVKQIARNDFSSLVGTWRNPINHQTLIVTGKIQARPTGSSAAATQGVVVGGPLQNGHSRVIVTGTIQDGAIQGGLGIFDPQAEGSTFAPLGIVPKGVQLSTDDNSDTARDRLIEGGGQDGYRSQAYYRE</sequence>
<organism evidence="4 5">
    <name type="scientific">Levilactobacillus zymae</name>
    <dbReference type="NCBI Taxonomy" id="267363"/>
    <lineage>
        <taxon>Bacteria</taxon>
        <taxon>Bacillati</taxon>
        <taxon>Bacillota</taxon>
        <taxon>Bacilli</taxon>
        <taxon>Lactobacillales</taxon>
        <taxon>Lactobacillaceae</taxon>
        <taxon>Levilactobacillus</taxon>
    </lineage>
</organism>
<dbReference type="PROSITE" id="PS51257">
    <property type="entry name" value="PROKAR_LIPOPROTEIN"/>
    <property type="match status" value="1"/>
</dbReference>
<feature type="domain" description="DUF6287" evidence="3">
    <location>
        <begin position="221"/>
        <end position="241"/>
    </location>
</feature>
<feature type="compositionally biased region" description="Low complexity" evidence="1">
    <location>
        <begin position="27"/>
        <end position="67"/>
    </location>
</feature>
<dbReference type="EMBL" id="LT854705">
    <property type="protein sequence ID" value="SMS14239.1"/>
    <property type="molecule type" value="Genomic_DNA"/>
</dbReference>
<dbReference type="AlphaFoldDB" id="A0A1Y6JWC8"/>
<feature type="chain" id="PRO_5039301705" description="DUF6287 domain-containing protein" evidence="2">
    <location>
        <begin position="21"/>
        <end position="351"/>
    </location>
</feature>
<feature type="signal peptide" evidence="2">
    <location>
        <begin position="1"/>
        <end position="20"/>
    </location>
</feature>
<dbReference type="Proteomes" id="UP000195412">
    <property type="component" value="Chromosome I"/>
</dbReference>
<dbReference type="Pfam" id="PF19804">
    <property type="entry name" value="DUF6287"/>
    <property type="match status" value="1"/>
</dbReference>
<proteinExistence type="predicted"/>
<evidence type="ECO:0000256" key="2">
    <source>
        <dbReference type="SAM" id="SignalP"/>
    </source>
</evidence>